<dbReference type="Proteomes" id="UP000000663">
    <property type="component" value="Chromosome"/>
</dbReference>
<gene>
    <name evidence="1" type="ORF">LRC409</name>
</gene>
<name>Q0W8C2_METAR</name>
<sequence length="238" mass="24690">MLSLLRLIIYLFDGAYLLLMLDGCCMLRYTSFVVCALLLLTATFPQASASSFANVNMYGFPMTMGVGGTGAAGIPGESYTYTNDGLDVSDVMSRYGIISSSISSGADPTSVNGFVSPYYNGISLGVNFGYPTASHDAATAAFAKDMAYEADLDNAFIAFPGIGVGSMGLSSPTVSSNRASIKYAESIKFQLTTESDTLDLGGFYSPLGLGLGYGSVGVFGSTSMANGGLGMPFYFGTA</sequence>
<evidence type="ECO:0000313" key="2">
    <source>
        <dbReference type="Proteomes" id="UP000000663"/>
    </source>
</evidence>
<organism evidence="1 2">
    <name type="scientific">Methanocella arvoryzae (strain DSM 22066 / NBRC 105507 / MRE50)</name>
    <dbReference type="NCBI Taxonomy" id="351160"/>
    <lineage>
        <taxon>Archaea</taxon>
        <taxon>Methanobacteriati</taxon>
        <taxon>Methanobacteriota</taxon>
        <taxon>Stenosarchaea group</taxon>
        <taxon>Methanomicrobia</taxon>
        <taxon>Methanocellales</taxon>
        <taxon>Methanocellaceae</taxon>
        <taxon>Methanocella</taxon>
    </lineage>
</organism>
<evidence type="ECO:0000313" key="1">
    <source>
        <dbReference type="EMBL" id="CAJ35371.1"/>
    </source>
</evidence>
<dbReference type="KEGG" id="rci:LRC409"/>
<keyword evidence="2" id="KW-1185">Reference proteome</keyword>
<reference evidence="1 2" key="1">
    <citation type="journal article" date="2006" name="Science">
        <title>Genome of rice cluster I archaea -- the key methane producers in the rice rhizosphere.</title>
        <authorList>
            <person name="Erkel C."/>
            <person name="Kube M."/>
            <person name="Reinhardt R."/>
            <person name="Liesack W."/>
        </authorList>
    </citation>
    <scope>NUCLEOTIDE SEQUENCE [LARGE SCALE GENOMIC DNA]</scope>
    <source>
        <strain evidence="2">DSM 22066 / NBRC 105507 / MRE50</strain>
    </source>
</reference>
<dbReference type="EMBL" id="AM114193">
    <property type="protein sequence ID" value="CAJ35371.1"/>
    <property type="molecule type" value="Genomic_DNA"/>
</dbReference>
<accession>Q0W8C2</accession>
<dbReference type="STRING" id="351160.LRC409"/>
<protein>
    <submittedName>
        <fullName evidence="1">Uncharacterized protein</fullName>
    </submittedName>
</protein>
<dbReference type="AlphaFoldDB" id="Q0W8C2"/>
<proteinExistence type="predicted"/>
<dbReference type="eggNOG" id="arCOG11121">
    <property type="taxonomic scope" value="Archaea"/>
</dbReference>